<feature type="non-terminal residue" evidence="1">
    <location>
        <position position="242"/>
    </location>
</feature>
<dbReference type="Proteomes" id="UP001151516">
    <property type="component" value="Unassembled WGS sequence"/>
</dbReference>
<gene>
    <name evidence="1" type="ORF">IWW39_006468</name>
</gene>
<proteinExistence type="predicted"/>
<dbReference type="AlphaFoldDB" id="A0A9W8GB01"/>
<evidence type="ECO:0000313" key="1">
    <source>
        <dbReference type="EMBL" id="KAJ2679722.1"/>
    </source>
</evidence>
<evidence type="ECO:0000313" key="2">
    <source>
        <dbReference type="Proteomes" id="UP001151516"/>
    </source>
</evidence>
<organism evidence="1 2">
    <name type="scientific">Coemansia spiralis</name>
    <dbReference type="NCBI Taxonomy" id="417178"/>
    <lineage>
        <taxon>Eukaryota</taxon>
        <taxon>Fungi</taxon>
        <taxon>Fungi incertae sedis</taxon>
        <taxon>Zoopagomycota</taxon>
        <taxon>Kickxellomycotina</taxon>
        <taxon>Kickxellomycetes</taxon>
        <taxon>Kickxellales</taxon>
        <taxon>Kickxellaceae</taxon>
        <taxon>Coemansia</taxon>
    </lineage>
</organism>
<name>A0A9W8GB01_9FUNG</name>
<keyword evidence="2" id="KW-1185">Reference proteome</keyword>
<sequence>MCAVLQEAAVEVLDTIPESLKSIPSISDDVSCGWAGHLSSGNGDSNGLKAASAEKGVDLSSNSAFWECTVRAFACPTETLETDKAMRYLLLTLKLAFIGKAKVSPIAINTANAMLRANECPVVSIYTGDLERQQLASQQLASQQPKMPKQTLHNSAVTTRLKTNPIMIQLSKEPPLGGDKLATNSPTPVKATTSLDDKLRWYNHCRQSCTIPTLSLLAFLVRELMSKGKHQIWEHIVNKDMP</sequence>
<dbReference type="OrthoDB" id="5594654at2759"/>
<comment type="caution">
    <text evidence="1">The sequence shown here is derived from an EMBL/GenBank/DDBJ whole genome shotgun (WGS) entry which is preliminary data.</text>
</comment>
<dbReference type="EMBL" id="JANBTX010000806">
    <property type="protein sequence ID" value="KAJ2679722.1"/>
    <property type="molecule type" value="Genomic_DNA"/>
</dbReference>
<protein>
    <submittedName>
        <fullName evidence="1">Uncharacterized protein</fullName>
    </submittedName>
</protein>
<accession>A0A9W8GB01</accession>
<reference evidence="1" key="1">
    <citation type="submission" date="2022-07" db="EMBL/GenBank/DDBJ databases">
        <title>Phylogenomic reconstructions and comparative analyses of Kickxellomycotina fungi.</title>
        <authorList>
            <person name="Reynolds N.K."/>
            <person name="Stajich J.E."/>
            <person name="Barry K."/>
            <person name="Grigoriev I.V."/>
            <person name="Crous P."/>
            <person name="Smith M.E."/>
        </authorList>
    </citation>
    <scope>NUCLEOTIDE SEQUENCE</scope>
    <source>
        <strain evidence="1">CBS 109367</strain>
    </source>
</reference>